<evidence type="ECO:0000313" key="3">
    <source>
        <dbReference type="Proteomes" id="UP000780875"/>
    </source>
</evidence>
<dbReference type="InterPro" id="IPR037401">
    <property type="entry name" value="SnoaL-like"/>
</dbReference>
<sequence>MVDEQVIELLRTNLHGVFGERDRDRRVATAARVYVEVPRFVDHDGSVSGRAAIVEQAQAVLDRVPDDFAFSEDGPAYSLGDKVALPWRFGPTSGPAVVRGLDLVTVVDGRIGVLEVLLAD</sequence>
<evidence type="ECO:0000313" key="2">
    <source>
        <dbReference type="EMBL" id="MBZ5737125.1"/>
    </source>
</evidence>
<protein>
    <submittedName>
        <fullName evidence="2">Nuclear transport factor 2 family protein</fullName>
    </submittedName>
</protein>
<dbReference type="SUPFAM" id="SSF54427">
    <property type="entry name" value="NTF2-like"/>
    <property type="match status" value="1"/>
</dbReference>
<comment type="caution">
    <text evidence="2">The sequence shown here is derived from an EMBL/GenBank/DDBJ whole genome shotgun (WGS) entry which is preliminary data.</text>
</comment>
<dbReference type="RefSeq" id="WP_224121485.1">
    <property type="nucleotide sequence ID" value="NZ_JAIQZJ010000001.1"/>
</dbReference>
<keyword evidence="3" id="KW-1185">Reference proteome</keyword>
<reference evidence="2 3" key="1">
    <citation type="submission" date="2021-09" db="EMBL/GenBank/DDBJ databases">
        <title>Whole genome sequence of Nocardioides sp. GBK3QG-3.</title>
        <authorList>
            <person name="Tuo L."/>
        </authorList>
    </citation>
    <scope>NUCLEOTIDE SEQUENCE [LARGE SCALE GENOMIC DNA]</scope>
    <source>
        <strain evidence="2 3">GBK3QG-3</strain>
    </source>
</reference>
<gene>
    <name evidence="2" type="ORF">K8U61_03040</name>
</gene>
<organism evidence="2 3">
    <name type="scientific">Nocardioides mangrovi</name>
    <dbReference type="NCBI Taxonomy" id="2874580"/>
    <lineage>
        <taxon>Bacteria</taxon>
        <taxon>Bacillati</taxon>
        <taxon>Actinomycetota</taxon>
        <taxon>Actinomycetes</taxon>
        <taxon>Propionibacteriales</taxon>
        <taxon>Nocardioidaceae</taxon>
        <taxon>Nocardioides</taxon>
    </lineage>
</organism>
<feature type="domain" description="SnoaL-like" evidence="1">
    <location>
        <begin position="25"/>
        <end position="111"/>
    </location>
</feature>
<evidence type="ECO:0000259" key="1">
    <source>
        <dbReference type="Pfam" id="PF12680"/>
    </source>
</evidence>
<name>A0ABS7U830_9ACTN</name>
<dbReference type="InterPro" id="IPR032710">
    <property type="entry name" value="NTF2-like_dom_sf"/>
</dbReference>
<proteinExistence type="predicted"/>
<accession>A0ABS7U830</accession>
<dbReference type="Proteomes" id="UP000780875">
    <property type="component" value="Unassembled WGS sequence"/>
</dbReference>
<dbReference type="EMBL" id="JAIQZJ010000001">
    <property type="protein sequence ID" value="MBZ5737125.1"/>
    <property type="molecule type" value="Genomic_DNA"/>
</dbReference>
<dbReference type="Gene3D" id="3.10.450.50">
    <property type="match status" value="1"/>
</dbReference>
<dbReference type="Pfam" id="PF12680">
    <property type="entry name" value="SnoaL_2"/>
    <property type="match status" value="1"/>
</dbReference>